<keyword evidence="1" id="KW-0902">Two-component regulatory system</keyword>
<keyword evidence="4" id="KW-1185">Reference proteome</keyword>
<evidence type="ECO:0000313" key="3">
    <source>
        <dbReference type="EMBL" id="MUG33645.1"/>
    </source>
</evidence>
<dbReference type="AlphaFoldDB" id="A0A844M4E8"/>
<dbReference type="GO" id="GO:0000160">
    <property type="term" value="P:phosphorelay signal transduction system"/>
    <property type="evidence" value="ECO:0007669"/>
    <property type="project" value="UniProtKB-KW"/>
</dbReference>
<reference evidence="3 4" key="1">
    <citation type="journal article" date="2019" name="PLoS ONE">
        <title>Pup mortality in New Zealand sea lions (Phocarctos hookeri) at Enderby Island, Auckland Islands, 2013-18.</title>
        <authorList>
            <person name="Michael S.A."/>
            <person name="Hayman D.T.S."/>
            <person name="Gray R."/>
            <person name="Zhang J."/>
            <person name="Rogers L."/>
            <person name="Roe W.D."/>
        </authorList>
    </citation>
    <scope>NUCLEOTIDE SEQUENCE [LARGE SCALE GENOMIC DNA]</scope>
    <source>
        <strain evidence="3 4">SM868</strain>
    </source>
</reference>
<dbReference type="Proteomes" id="UP000442109">
    <property type="component" value="Unassembled WGS sequence"/>
</dbReference>
<evidence type="ECO:0000259" key="2">
    <source>
        <dbReference type="PROSITE" id="PS50930"/>
    </source>
</evidence>
<keyword evidence="3" id="KW-0238">DNA-binding</keyword>
<dbReference type="Gene3D" id="2.40.50.1020">
    <property type="entry name" value="LytTr DNA-binding domain"/>
    <property type="match status" value="1"/>
</dbReference>
<feature type="non-terminal residue" evidence="3">
    <location>
        <position position="1"/>
    </location>
</feature>
<evidence type="ECO:0000313" key="4">
    <source>
        <dbReference type="Proteomes" id="UP000442109"/>
    </source>
</evidence>
<accession>A0A844M4E8</accession>
<comment type="caution">
    <text evidence="3">The sequence shown here is derived from an EMBL/GenBank/DDBJ whole genome shotgun (WGS) entry which is preliminary data.</text>
</comment>
<proteinExistence type="predicted"/>
<feature type="non-terminal residue" evidence="3">
    <location>
        <position position="77"/>
    </location>
</feature>
<name>A0A844M4E8_9GAMM</name>
<organism evidence="3 4">
    <name type="scientific">Psychrobacter sanguinis</name>
    <dbReference type="NCBI Taxonomy" id="861445"/>
    <lineage>
        <taxon>Bacteria</taxon>
        <taxon>Pseudomonadati</taxon>
        <taxon>Pseudomonadota</taxon>
        <taxon>Gammaproteobacteria</taxon>
        <taxon>Moraxellales</taxon>
        <taxon>Moraxellaceae</taxon>
        <taxon>Psychrobacter</taxon>
    </lineage>
</organism>
<gene>
    <name evidence="3" type="ORF">GB996_12775</name>
</gene>
<dbReference type="GO" id="GO:0003677">
    <property type="term" value="F:DNA binding"/>
    <property type="evidence" value="ECO:0007669"/>
    <property type="project" value="UniProtKB-KW"/>
</dbReference>
<dbReference type="RefSeq" id="WP_162522685.1">
    <property type="nucleotide sequence ID" value="NZ_WFKQ01000267.1"/>
</dbReference>
<dbReference type="EMBL" id="WFKQ01000267">
    <property type="protein sequence ID" value="MUG33645.1"/>
    <property type="molecule type" value="Genomic_DNA"/>
</dbReference>
<protein>
    <submittedName>
        <fullName evidence="3">DNA-binding response regulator</fullName>
    </submittedName>
</protein>
<dbReference type="InterPro" id="IPR007492">
    <property type="entry name" value="LytTR_DNA-bd_dom"/>
</dbReference>
<feature type="domain" description="HTH LytTR-type" evidence="2">
    <location>
        <begin position="1"/>
        <end position="77"/>
    </location>
</feature>
<dbReference type="PROSITE" id="PS50930">
    <property type="entry name" value="HTH_LYTTR"/>
    <property type="match status" value="1"/>
</dbReference>
<dbReference type="SMART" id="SM00850">
    <property type="entry name" value="LytTR"/>
    <property type="match status" value="1"/>
</dbReference>
<dbReference type="Pfam" id="PF04397">
    <property type="entry name" value="LytTR"/>
    <property type="match status" value="1"/>
</dbReference>
<sequence>IHKVTLKTKTGQLEFYGKVSELVKLDNRLYHAHRAYVVNPENVTKIDRTNHIIYFENGDSCLVSRLKQKQLVSLVEN</sequence>
<evidence type="ECO:0000256" key="1">
    <source>
        <dbReference type="ARBA" id="ARBA00023012"/>
    </source>
</evidence>